<keyword evidence="4 6" id="KW-0472">Membrane</keyword>
<evidence type="ECO:0000256" key="3">
    <source>
        <dbReference type="ARBA" id="ARBA00022989"/>
    </source>
</evidence>
<reference evidence="8" key="1">
    <citation type="submission" date="2022-07" db="EMBL/GenBank/DDBJ databases">
        <title>Description and genome-wide analysis of Profundicola chukchiensis gen. nov., sp. nov., marine bacteria isolated from bottom sediments of the Chukchi Sea.</title>
        <authorList>
            <person name="Romanenko L."/>
            <person name="Otstavnykh N."/>
            <person name="Kurilenko V."/>
            <person name="Eremeev V."/>
            <person name="Velansky P."/>
            <person name="Mikhailov V."/>
            <person name="Isaeva M."/>
        </authorList>
    </citation>
    <scope>NUCLEOTIDE SEQUENCE</scope>
    <source>
        <strain evidence="8">KMM 9713</strain>
    </source>
</reference>
<keyword evidence="3 6" id="KW-1133">Transmembrane helix</keyword>
<evidence type="ECO:0000256" key="4">
    <source>
        <dbReference type="ARBA" id="ARBA00023136"/>
    </source>
</evidence>
<dbReference type="Pfam" id="PF04357">
    <property type="entry name" value="TamB"/>
    <property type="match status" value="1"/>
</dbReference>
<evidence type="ECO:0000256" key="5">
    <source>
        <dbReference type="SAM" id="MobiDB-lite"/>
    </source>
</evidence>
<evidence type="ECO:0000256" key="2">
    <source>
        <dbReference type="ARBA" id="ARBA00022692"/>
    </source>
</evidence>
<proteinExistence type="predicted"/>
<organism evidence="8 9">
    <name type="scientific">Profundicola chukchiensis</name>
    <dbReference type="NCBI Taxonomy" id="2961959"/>
    <lineage>
        <taxon>Bacteria</taxon>
        <taxon>Pseudomonadati</taxon>
        <taxon>Bacteroidota</taxon>
        <taxon>Flavobacteriia</taxon>
        <taxon>Flavobacteriales</taxon>
        <taxon>Weeksellaceae</taxon>
        <taxon>Profundicola</taxon>
    </lineage>
</organism>
<evidence type="ECO:0000256" key="6">
    <source>
        <dbReference type="SAM" id="Phobius"/>
    </source>
</evidence>
<feature type="transmembrane region" description="Helical" evidence="6">
    <location>
        <begin position="7"/>
        <end position="26"/>
    </location>
</feature>
<accession>A0A9X4N148</accession>
<evidence type="ECO:0000313" key="8">
    <source>
        <dbReference type="EMBL" id="MDG4946601.1"/>
    </source>
</evidence>
<keyword evidence="2 6" id="KW-0812">Transmembrane</keyword>
<dbReference type="PANTHER" id="PTHR36985">
    <property type="entry name" value="TRANSLOCATION AND ASSEMBLY MODULE SUBUNIT TAMB"/>
    <property type="match status" value="1"/>
</dbReference>
<evidence type="ECO:0000259" key="7">
    <source>
        <dbReference type="Pfam" id="PF04357"/>
    </source>
</evidence>
<feature type="domain" description="Translocation and assembly module TamB C-terminal" evidence="7">
    <location>
        <begin position="1027"/>
        <end position="1414"/>
    </location>
</feature>
<sequence>MKTILRIFYILILLIVILFAGVFIAIQTPSVQSYITERVLTSLNEQFGTSIEVGGVDIDFWGDINLYDVKAKDHKDLEFIKIPKLTADISLWRIYRNSNDIRVKKLDLENAHIQVLTYEGDSISNFIRFIDNFVVEDSEDDSEFKIRGDIKIIDSKLSIINYNLDPKEQVWLDSENFNTVISDVNVIGSTYSANIEQFSMDAKKNGEDFKVENLSSIFRMDDRGIYLDDLDFKTQSSHLDGYIHLKYDSIEQFDDFGNKVLWEIQLDNESKVGYKDLRYFMPDWTKDEVIELSGNLRGPLNDLNAQNLTLSNGITKIKTTNISVGELMNGSYAINTNYIEANTSYADLKRILPDDLAKSITDFIARFGVLNYKGALQIDEKDLYANGSLTSALGNAKLKLNMYDYAGNEPSYNGNVNTPGFDLKKLTDTEELGKVAGDLRFDGKGFDLATLRINAKGKLNYLDIAGDRYQNISVDGILNHEKFDGILAINDPNAKLNYDGVFDFSTKHLKVDFKSNVDYFNLTHFGATDTKNTWLKGKIDGIASFSELNDLNGDLHITDLIFNTDTLQLDVPLADFHISKLIDNQRNVIVDVPNYVYADLSGEFLLDELPNVFQNGIGQFLVNYEKKKTTPNQSFNFNINVQDNIVSYFVPDLYVQPDTNITGSADNDADLFEIHMVSPFIQYADYKADSVNLFVTTLDDRAFNLDAKSLLIQNYLIQDFKVNGHRQNDTIVANAHFWGGEQREGEFDLNFYQTFNEGTELKTGFSPSTISVDNKEWHINPENDKDSNYAILDFDKNRFSIKEILFQSDEQFLRINGDYISRNDFKVDVDLENVLLSKVIPPSLLGDFSIEGIANGNVDIIKTKNELKPVADLKIDSIAMNGYQIGNFVTNASYDIEQQIFNIEGSLDKDNVNTLYLTGEIDNKGDSPQLDLIADLDDFNINILSVFLDEVLSDWKGTLSGDVSLKGNATDPSLAGFITAQDIGFKVVYLGTTYNMVGENDFILQKEPGTSGYLTLPDVEFVEKNSQTKGMVDGLLIFSDLSNWFMDLDFEADRLLVMNTTVADNELFYGRVFAGGNFSMYGPASDMELSGYDVDVLKGSTINLNTGATATVDSNRFIQFYSYDEQGNMVEPEEVNQEISGFSIDLDANVDEGTTVNLVLDAQSDDKIQARGKASNFKIQMNRAGNLNIDGEYVISDGIYSYREALVIDKDFKLEKGGYIRFDGDPFNATMDLRAKYSRYVNNIGEYLGLSTTQATIVDLVIAISGNLENTNIEFLVETPDASSQIKSALQNKLSNNTDERMKQASFLLVLGRFGTEELLAAGNATGAATASAFELLGKQVGNLFSSIIPGFELNPTYLQATNRNSQSDRIQTQYNWALNERFKINGAVGTPLGTEYNEPVTMQVELDYDISKKADGGLVLRAFSRPSTLGIENFNVNSTFAQSYGAGVVYRRSFNSFRELLNRNKEDEKSEVEKSKFRKSDKPAEEKPTQDSLKVDFPKDTIRTEKEMSFIEFGK</sequence>
<dbReference type="InterPro" id="IPR007452">
    <property type="entry name" value="TamB_C"/>
</dbReference>
<evidence type="ECO:0000313" key="9">
    <source>
        <dbReference type="Proteomes" id="UP001152599"/>
    </source>
</evidence>
<dbReference type="PANTHER" id="PTHR36985:SF1">
    <property type="entry name" value="TRANSLOCATION AND ASSEMBLY MODULE SUBUNIT TAMB"/>
    <property type="match status" value="1"/>
</dbReference>
<name>A0A9X4N148_9FLAO</name>
<dbReference type="RefSeq" id="WP_304420963.1">
    <property type="nucleotide sequence ID" value="NZ_JANCMU010000005.1"/>
</dbReference>
<gene>
    <name evidence="8" type="ORF">NMK71_09255</name>
</gene>
<dbReference type="EMBL" id="JANCMU010000005">
    <property type="protein sequence ID" value="MDG4946601.1"/>
    <property type="molecule type" value="Genomic_DNA"/>
</dbReference>
<dbReference type="GO" id="GO:0016020">
    <property type="term" value="C:membrane"/>
    <property type="evidence" value="ECO:0007669"/>
    <property type="project" value="UniProtKB-SubCell"/>
</dbReference>
<comment type="subcellular location">
    <subcellularLocation>
        <location evidence="1">Membrane</location>
        <topology evidence="1">Single-pass membrane protein</topology>
    </subcellularLocation>
</comment>
<protein>
    <submittedName>
        <fullName evidence="8">Translocation/assembly module TamB</fullName>
    </submittedName>
</protein>
<dbReference type="Proteomes" id="UP001152599">
    <property type="component" value="Unassembled WGS sequence"/>
</dbReference>
<comment type="caution">
    <text evidence="8">The sequence shown here is derived from an EMBL/GenBank/DDBJ whole genome shotgun (WGS) entry which is preliminary data.</text>
</comment>
<feature type="region of interest" description="Disordered" evidence="5">
    <location>
        <begin position="1466"/>
        <end position="1499"/>
    </location>
</feature>
<evidence type="ECO:0000256" key="1">
    <source>
        <dbReference type="ARBA" id="ARBA00004167"/>
    </source>
</evidence>
<keyword evidence="9" id="KW-1185">Reference proteome</keyword>